<protein>
    <recommendedName>
        <fullName evidence="1">Bacterial Ig-like domain-containing protein</fullName>
    </recommendedName>
</protein>
<keyword evidence="3" id="KW-1185">Reference proteome</keyword>
<organism evidence="2 3">
    <name type="scientific">Teichococcus rhizosphaerae</name>
    <dbReference type="NCBI Taxonomy" id="1335062"/>
    <lineage>
        <taxon>Bacteria</taxon>
        <taxon>Pseudomonadati</taxon>
        <taxon>Pseudomonadota</taxon>
        <taxon>Alphaproteobacteria</taxon>
        <taxon>Acetobacterales</taxon>
        <taxon>Roseomonadaceae</taxon>
        <taxon>Roseomonas</taxon>
    </lineage>
</organism>
<evidence type="ECO:0000259" key="1">
    <source>
        <dbReference type="Pfam" id="PF19077"/>
    </source>
</evidence>
<gene>
    <name evidence="2" type="ORF">CR162_19315</name>
</gene>
<feature type="domain" description="Bacterial Ig-like" evidence="1">
    <location>
        <begin position="133"/>
        <end position="200"/>
    </location>
</feature>
<evidence type="ECO:0000313" key="3">
    <source>
        <dbReference type="Proteomes" id="UP000223527"/>
    </source>
</evidence>
<name>A0A2C7A4M6_9PROT</name>
<dbReference type="InterPro" id="IPR044016">
    <property type="entry name" value="Big_13"/>
</dbReference>
<feature type="domain" description="Bacterial Ig-like" evidence="1">
    <location>
        <begin position="238"/>
        <end position="313"/>
    </location>
</feature>
<comment type="caution">
    <text evidence="2">The sequence shown here is derived from an EMBL/GenBank/DDBJ whole genome shotgun (WGS) entry which is preliminary data.</text>
</comment>
<dbReference type="Gene3D" id="2.60.40.10">
    <property type="entry name" value="Immunoglobulins"/>
    <property type="match status" value="2"/>
</dbReference>
<dbReference type="Proteomes" id="UP000223527">
    <property type="component" value="Unassembled WGS sequence"/>
</dbReference>
<reference evidence="2 3" key="1">
    <citation type="submission" date="2017-10" db="EMBL/GenBank/DDBJ databases">
        <authorList>
            <person name="Banno H."/>
            <person name="Chua N.-H."/>
        </authorList>
    </citation>
    <scope>NUCLEOTIDE SEQUENCE [LARGE SCALE GENOMIC DNA]</scope>
    <source>
        <strain evidence="2 3">YW11</strain>
    </source>
</reference>
<evidence type="ECO:0000313" key="2">
    <source>
        <dbReference type="EMBL" id="PHK93300.1"/>
    </source>
</evidence>
<accession>A0A2C7A4M6</accession>
<dbReference type="InterPro" id="IPR013783">
    <property type="entry name" value="Ig-like_fold"/>
</dbReference>
<dbReference type="AlphaFoldDB" id="A0A2C7A4M6"/>
<proteinExistence type="predicted"/>
<dbReference type="Pfam" id="PF19077">
    <property type="entry name" value="Big_13"/>
    <property type="match status" value="2"/>
</dbReference>
<dbReference type="NCBIfam" id="NF033510">
    <property type="entry name" value="Ca_tandemer"/>
    <property type="match status" value="2"/>
</dbReference>
<sequence>MQPGEVNYFGAAGTVWYSFTPTENAPVAFSLGNAPVTNSVIVQSAPAGTVPSVGGLQAVTNNGGSAPAVQFFAQAGQTYYIQVGSTAEALGAFSIASVPPDPAIDVTPPAAPAIVAVTDADGDAVTTTGVAGALTFSGTAEPGSIVVLKGNLDGVDADLGSVEAGAEGNWSITVENLVAGVYSFGAVARDDAGNQSLTSSNLLAITLEAGPEPDTTPPEPPVILAAANSEGPIGDGVSTQPVLIITGTAEPLSTITLFNGEETLATGIATNAEGNWSFTTAALSEGSYSFTAVATDAAGNPSTTSPTPLVVEVDLPDGTPTPTPIPTEALGFDAEYYLAMNPDVAAAGVDPLAHYTEFGWQEGRDPNALFDISYYLNQNPDVAAAQIDPLAHYIEFGWVEGRDPSYIFSGDLYLENNVDVAEAGVNPLVHYLYFGSTEGRDTFQATPEATGPQAPLVDAQFYFQNNPDVAKEGVDPSRHFAEFGWQEGRDPNAFFDIEYYLANNVDVAEAGINPVQHYLEYGAGEGRDPSAAFSTEDYLAANVDVAEAGVNPLQHYLEFGIAEGRPLAPVVEPVPDLV</sequence>
<dbReference type="EMBL" id="PDNU01000053">
    <property type="protein sequence ID" value="PHK93300.1"/>
    <property type="molecule type" value="Genomic_DNA"/>
</dbReference>